<evidence type="ECO:0000256" key="1">
    <source>
        <dbReference type="ARBA" id="ARBA00022630"/>
    </source>
</evidence>
<dbReference type="InterPro" id="IPR050172">
    <property type="entry name" value="SsuD_RutA_monooxygenase"/>
</dbReference>
<dbReference type="Proteomes" id="UP001501183">
    <property type="component" value="Unassembled WGS sequence"/>
</dbReference>
<evidence type="ECO:0000256" key="4">
    <source>
        <dbReference type="ARBA" id="ARBA00023033"/>
    </source>
</evidence>
<dbReference type="EMBL" id="BAABFB010000021">
    <property type="protein sequence ID" value="GAA4473827.1"/>
    <property type="molecule type" value="Genomic_DNA"/>
</dbReference>
<keyword evidence="7" id="KW-1185">Reference proteome</keyword>
<dbReference type="Gene3D" id="3.20.20.30">
    <property type="entry name" value="Luciferase-like domain"/>
    <property type="match status" value="1"/>
</dbReference>
<dbReference type="PANTHER" id="PTHR42847">
    <property type="entry name" value="ALKANESULFONATE MONOOXYGENASE"/>
    <property type="match status" value="1"/>
</dbReference>
<accession>A0ABP8NYG8</accession>
<protein>
    <submittedName>
        <fullName evidence="6">LLM class F420-dependent oxidoreductase</fullName>
    </submittedName>
</protein>
<name>A0ABP8NYG8_9NOCA</name>
<dbReference type="InterPro" id="IPR019921">
    <property type="entry name" value="Lucif-like_OxRdtase_Rv2161c"/>
</dbReference>
<evidence type="ECO:0000256" key="2">
    <source>
        <dbReference type="ARBA" id="ARBA00022643"/>
    </source>
</evidence>
<dbReference type="InterPro" id="IPR011251">
    <property type="entry name" value="Luciferase-like_dom"/>
</dbReference>
<evidence type="ECO:0000313" key="7">
    <source>
        <dbReference type="Proteomes" id="UP001501183"/>
    </source>
</evidence>
<keyword evidence="2" id="KW-0288">FMN</keyword>
<evidence type="ECO:0000259" key="5">
    <source>
        <dbReference type="Pfam" id="PF00296"/>
    </source>
</evidence>
<proteinExistence type="predicted"/>
<keyword evidence="4" id="KW-0503">Monooxygenase</keyword>
<reference evidence="7" key="1">
    <citation type="journal article" date="2019" name="Int. J. Syst. Evol. Microbiol.">
        <title>The Global Catalogue of Microorganisms (GCM) 10K type strain sequencing project: providing services to taxonomists for standard genome sequencing and annotation.</title>
        <authorList>
            <consortium name="The Broad Institute Genomics Platform"/>
            <consortium name="The Broad Institute Genome Sequencing Center for Infectious Disease"/>
            <person name="Wu L."/>
            <person name="Ma J."/>
        </authorList>
    </citation>
    <scope>NUCLEOTIDE SEQUENCE [LARGE SCALE GENOMIC DNA]</scope>
    <source>
        <strain evidence="7">JCM 32206</strain>
    </source>
</reference>
<organism evidence="6 7">
    <name type="scientific">Rhodococcus olei</name>
    <dbReference type="NCBI Taxonomy" id="2161675"/>
    <lineage>
        <taxon>Bacteria</taxon>
        <taxon>Bacillati</taxon>
        <taxon>Actinomycetota</taxon>
        <taxon>Actinomycetes</taxon>
        <taxon>Mycobacteriales</taxon>
        <taxon>Nocardiaceae</taxon>
        <taxon>Rhodococcus</taxon>
    </lineage>
</organism>
<dbReference type="InterPro" id="IPR036661">
    <property type="entry name" value="Luciferase-like_sf"/>
</dbReference>
<evidence type="ECO:0000313" key="6">
    <source>
        <dbReference type="EMBL" id="GAA4473827.1"/>
    </source>
</evidence>
<dbReference type="CDD" id="cd01097">
    <property type="entry name" value="Tetrahydromethanopterin_reductase"/>
    <property type="match status" value="1"/>
</dbReference>
<evidence type="ECO:0000256" key="3">
    <source>
        <dbReference type="ARBA" id="ARBA00023002"/>
    </source>
</evidence>
<dbReference type="SUPFAM" id="SSF51679">
    <property type="entry name" value="Bacterial luciferase-like"/>
    <property type="match status" value="1"/>
</dbReference>
<dbReference type="RefSeq" id="WP_345342488.1">
    <property type="nucleotide sequence ID" value="NZ_BAABFB010000021.1"/>
</dbReference>
<comment type="caution">
    <text evidence="6">The sequence shown here is derived from an EMBL/GenBank/DDBJ whole genome shotgun (WGS) entry which is preliminary data.</text>
</comment>
<feature type="domain" description="Luciferase-like" evidence="5">
    <location>
        <begin position="1"/>
        <end position="216"/>
    </location>
</feature>
<dbReference type="NCBIfam" id="TIGR03619">
    <property type="entry name" value="F420_Rv2161c"/>
    <property type="match status" value="1"/>
</dbReference>
<dbReference type="PANTHER" id="PTHR42847:SF4">
    <property type="entry name" value="ALKANESULFONATE MONOOXYGENASE-RELATED"/>
    <property type="match status" value="1"/>
</dbReference>
<keyword evidence="3" id="KW-0560">Oxidoreductase</keyword>
<keyword evidence="1" id="KW-0285">Flavoprotein</keyword>
<gene>
    <name evidence="6" type="ORF">GCM10023094_08270</name>
</gene>
<sequence length="289" mass="31099">MRIGIVTPVLIQHPGTRADWEVGAGIDEVARIGETADRLGYHHLTCSEHVAVPTAVAAERGGTYWDPLATLGYLAARTTRIRLVTQVVVLGYHHPLEIAKRYGTLDRVSGGRLTLGLGIGSLREEFDLLGAQFSGRGERADDALRALRASLSRPEPEYHGEFYDFADVVVRPHAVQDTVPLWIGGRTARSLRRAVELGDGWVPFGLRLDDLAAMLEATPPRPDMEIVLAAPRPLDPAGAPDVAIRALARLRDAGATAAGVTIAATGVDHYCDQLAELKELAGPLGIDFD</sequence>
<dbReference type="Pfam" id="PF00296">
    <property type="entry name" value="Bac_luciferase"/>
    <property type="match status" value="1"/>
</dbReference>